<dbReference type="eggNOG" id="COG1371">
    <property type="taxonomic scope" value="Bacteria"/>
</dbReference>
<keyword evidence="2" id="KW-0819">tRNA processing</keyword>
<accession>I4CB95</accession>
<comment type="similarity">
    <text evidence="1">Belongs to the archease family.</text>
</comment>
<dbReference type="HOGENOM" id="CLU_111362_3_1_7"/>
<proteinExistence type="inferred from homology"/>
<gene>
    <name evidence="6" type="ordered locus">Desti_4199</name>
</gene>
<dbReference type="GO" id="GO:0008033">
    <property type="term" value="P:tRNA processing"/>
    <property type="evidence" value="ECO:0007669"/>
    <property type="project" value="UniProtKB-KW"/>
</dbReference>
<dbReference type="InterPro" id="IPR036820">
    <property type="entry name" value="Archease_dom_sf"/>
</dbReference>
<sequence length="143" mass="16133">MMTKDTDRGWSFLEHTADIRMEIRGGNLAELFQNAALGLMDTLFSGCPIAREKNILLEIEELTVEELLVTWLREILYRYQTEGLALADLNVLEISQNKVTGNLVWGSPPENCLPEAEIKGVTYHGLSVQEHESGYLAHIVFDI</sequence>
<evidence type="ECO:0000256" key="4">
    <source>
        <dbReference type="ARBA" id="ARBA00022837"/>
    </source>
</evidence>
<evidence type="ECO:0000256" key="1">
    <source>
        <dbReference type="ARBA" id="ARBA00007963"/>
    </source>
</evidence>
<dbReference type="SUPFAM" id="SSF69819">
    <property type="entry name" value="MTH1598-like"/>
    <property type="match status" value="1"/>
</dbReference>
<evidence type="ECO:0000313" key="6">
    <source>
        <dbReference type="EMBL" id="AFM26836.1"/>
    </source>
</evidence>
<dbReference type="Gene3D" id="3.55.10.10">
    <property type="entry name" value="Archease domain"/>
    <property type="match status" value="1"/>
</dbReference>
<dbReference type="AlphaFoldDB" id="I4CB95"/>
<dbReference type="Pfam" id="PF01951">
    <property type="entry name" value="Archease"/>
    <property type="match status" value="1"/>
</dbReference>
<dbReference type="GO" id="GO:0046872">
    <property type="term" value="F:metal ion binding"/>
    <property type="evidence" value="ECO:0007669"/>
    <property type="project" value="UniProtKB-KW"/>
</dbReference>
<dbReference type="PANTHER" id="PTHR12682">
    <property type="entry name" value="ARCHEASE"/>
    <property type="match status" value="1"/>
</dbReference>
<dbReference type="InterPro" id="IPR002804">
    <property type="entry name" value="Archease"/>
</dbReference>
<dbReference type="STRING" id="706587.Desti_4199"/>
<keyword evidence="4" id="KW-0106">Calcium</keyword>
<feature type="domain" description="Archease" evidence="5">
    <location>
        <begin position="10"/>
        <end position="143"/>
    </location>
</feature>
<evidence type="ECO:0000256" key="3">
    <source>
        <dbReference type="ARBA" id="ARBA00022723"/>
    </source>
</evidence>
<dbReference type="Proteomes" id="UP000006055">
    <property type="component" value="Chromosome"/>
</dbReference>
<dbReference type="InterPro" id="IPR023572">
    <property type="entry name" value="Archease_dom"/>
</dbReference>
<dbReference type="KEGG" id="dti:Desti_4199"/>
<reference evidence="7" key="1">
    <citation type="submission" date="2012-06" db="EMBL/GenBank/DDBJ databases">
        <title>Complete sequence of chromosome of Desulfomonile tiedjei DSM 6799.</title>
        <authorList>
            <person name="Lucas S."/>
            <person name="Copeland A."/>
            <person name="Lapidus A."/>
            <person name="Glavina del Rio T."/>
            <person name="Dalin E."/>
            <person name="Tice H."/>
            <person name="Bruce D."/>
            <person name="Goodwin L."/>
            <person name="Pitluck S."/>
            <person name="Peters L."/>
            <person name="Ovchinnikova G."/>
            <person name="Zeytun A."/>
            <person name="Lu M."/>
            <person name="Kyrpides N."/>
            <person name="Mavromatis K."/>
            <person name="Ivanova N."/>
            <person name="Brettin T."/>
            <person name="Detter J.C."/>
            <person name="Han C."/>
            <person name="Larimer F."/>
            <person name="Land M."/>
            <person name="Hauser L."/>
            <person name="Markowitz V."/>
            <person name="Cheng J.-F."/>
            <person name="Hugenholtz P."/>
            <person name="Woyke T."/>
            <person name="Wu D."/>
            <person name="Spring S."/>
            <person name="Schroeder M."/>
            <person name="Brambilla E."/>
            <person name="Klenk H.-P."/>
            <person name="Eisen J.A."/>
        </authorList>
    </citation>
    <scope>NUCLEOTIDE SEQUENCE [LARGE SCALE GENOMIC DNA]</scope>
    <source>
        <strain evidence="7">ATCC 49306 / DSM 6799 / DCB-1</strain>
    </source>
</reference>
<evidence type="ECO:0000259" key="5">
    <source>
        <dbReference type="Pfam" id="PF01951"/>
    </source>
</evidence>
<evidence type="ECO:0000256" key="2">
    <source>
        <dbReference type="ARBA" id="ARBA00022694"/>
    </source>
</evidence>
<protein>
    <recommendedName>
        <fullName evidence="5">Archease domain-containing protein</fullName>
    </recommendedName>
</protein>
<dbReference type="PANTHER" id="PTHR12682:SF11">
    <property type="entry name" value="PROTEIN ARCHEASE"/>
    <property type="match status" value="1"/>
</dbReference>
<dbReference type="EMBL" id="CP003360">
    <property type="protein sequence ID" value="AFM26836.1"/>
    <property type="molecule type" value="Genomic_DNA"/>
</dbReference>
<name>I4CB95_DESTA</name>
<evidence type="ECO:0000313" key="7">
    <source>
        <dbReference type="Proteomes" id="UP000006055"/>
    </source>
</evidence>
<keyword evidence="7" id="KW-1185">Reference proteome</keyword>
<organism evidence="6 7">
    <name type="scientific">Desulfomonile tiedjei (strain ATCC 49306 / DSM 6799 / DCB-1)</name>
    <dbReference type="NCBI Taxonomy" id="706587"/>
    <lineage>
        <taxon>Bacteria</taxon>
        <taxon>Pseudomonadati</taxon>
        <taxon>Thermodesulfobacteriota</taxon>
        <taxon>Desulfomonilia</taxon>
        <taxon>Desulfomonilales</taxon>
        <taxon>Desulfomonilaceae</taxon>
        <taxon>Desulfomonile</taxon>
    </lineage>
</organism>
<keyword evidence="3" id="KW-0479">Metal-binding</keyword>